<protein>
    <submittedName>
        <fullName evidence="2">Uncharacterized protein</fullName>
    </submittedName>
</protein>
<evidence type="ECO:0000256" key="1">
    <source>
        <dbReference type="SAM" id="MobiDB-lite"/>
    </source>
</evidence>
<dbReference type="EMBL" id="BPPX01000001">
    <property type="protein sequence ID" value="GJC77875.1"/>
    <property type="molecule type" value="Genomic_DNA"/>
</dbReference>
<feature type="region of interest" description="Disordered" evidence="1">
    <location>
        <begin position="1"/>
        <end position="35"/>
    </location>
</feature>
<name>A0AA37LMB9_9PEZI</name>
<evidence type="ECO:0000313" key="3">
    <source>
        <dbReference type="Proteomes" id="UP001055172"/>
    </source>
</evidence>
<dbReference type="AlphaFoldDB" id="A0AA37LMB9"/>
<sequence>MAGHVEDAKSSPTKEISEQAKRPERLQGRRESRELVTTGTLQELWSMANGPRQTAVSFQRHRLKISAY</sequence>
<proteinExistence type="predicted"/>
<organism evidence="2 3">
    <name type="scientific">Colletotrichum liriopes</name>
    <dbReference type="NCBI Taxonomy" id="708192"/>
    <lineage>
        <taxon>Eukaryota</taxon>
        <taxon>Fungi</taxon>
        <taxon>Dikarya</taxon>
        <taxon>Ascomycota</taxon>
        <taxon>Pezizomycotina</taxon>
        <taxon>Sordariomycetes</taxon>
        <taxon>Hypocreomycetidae</taxon>
        <taxon>Glomerellales</taxon>
        <taxon>Glomerellaceae</taxon>
        <taxon>Colletotrichum</taxon>
        <taxon>Colletotrichum spaethianum species complex</taxon>
    </lineage>
</organism>
<evidence type="ECO:0000313" key="2">
    <source>
        <dbReference type="EMBL" id="GJC77875.1"/>
    </source>
</evidence>
<dbReference type="Proteomes" id="UP001055172">
    <property type="component" value="Unassembled WGS sequence"/>
</dbReference>
<keyword evidence="3" id="KW-1185">Reference proteome</keyword>
<gene>
    <name evidence="2" type="ORF">ColLi_00713</name>
</gene>
<accession>A0AA37LMB9</accession>
<feature type="compositionally biased region" description="Basic and acidic residues" evidence="1">
    <location>
        <begin position="15"/>
        <end position="34"/>
    </location>
</feature>
<comment type="caution">
    <text evidence="2">The sequence shown here is derived from an EMBL/GenBank/DDBJ whole genome shotgun (WGS) entry which is preliminary data.</text>
</comment>
<reference evidence="2 3" key="1">
    <citation type="submission" date="2021-07" db="EMBL/GenBank/DDBJ databases">
        <title>Genome data of Colletotrichum spaethianum.</title>
        <authorList>
            <person name="Utami Y.D."/>
            <person name="Hiruma K."/>
        </authorList>
    </citation>
    <scope>NUCLEOTIDE SEQUENCE [LARGE SCALE GENOMIC DNA]</scope>
    <source>
        <strain evidence="2 3">MAFF 242679</strain>
    </source>
</reference>